<keyword evidence="1" id="KW-0677">Repeat</keyword>
<evidence type="ECO:0000256" key="3">
    <source>
        <dbReference type="PROSITE-ProRule" id="PRU00339"/>
    </source>
</evidence>
<reference evidence="4 5" key="1">
    <citation type="journal article" date="2016" name="Proc. Natl. Acad. Sci. U.S.A.">
        <title>Comparative genomics of biotechnologically important yeasts.</title>
        <authorList>
            <person name="Riley R."/>
            <person name="Haridas S."/>
            <person name="Wolfe K.H."/>
            <person name="Lopes M.R."/>
            <person name="Hittinger C.T."/>
            <person name="Goeker M."/>
            <person name="Salamov A.A."/>
            <person name="Wisecaver J.H."/>
            <person name="Long T.M."/>
            <person name="Calvey C.H."/>
            <person name="Aerts A.L."/>
            <person name="Barry K.W."/>
            <person name="Choi C."/>
            <person name="Clum A."/>
            <person name="Coughlan A.Y."/>
            <person name="Deshpande S."/>
            <person name="Douglass A.P."/>
            <person name="Hanson S.J."/>
            <person name="Klenk H.-P."/>
            <person name="LaButti K.M."/>
            <person name="Lapidus A."/>
            <person name="Lindquist E.A."/>
            <person name="Lipzen A.M."/>
            <person name="Meier-Kolthoff J.P."/>
            <person name="Ohm R.A."/>
            <person name="Otillar R.P."/>
            <person name="Pangilinan J.L."/>
            <person name="Peng Y."/>
            <person name="Rokas A."/>
            <person name="Rosa C.A."/>
            <person name="Scheuner C."/>
            <person name="Sibirny A.A."/>
            <person name="Slot J.C."/>
            <person name="Stielow J.B."/>
            <person name="Sun H."/>
            <person name="Kurtzman C.P."/>
            <person name="Blackwell M."/>
            <person name="Grigoriev I.V."/>
            <person name="Jeffries T.W."/>
        </authorList>
    </citation>
    <scope>NUCLEOTIDE SEQUENCE [LARGE SCALE GENOMIC DNA]</scope>
    <source>
        <strain evidence="4 5">DSM 6958</strain>
    </source>
</reference>
<dbReference type="AlphaFoldDB" id="A0A1E3PFV8"/>
<dbReference type="InterPro" id="IPR021183">
    <property type="entry name" value="NatA_aux_su"/>
</dbReference>
<dbReference type="GO" id="GO:0031415">
    <property type="term" value="C:NatA complex"/>
    <property type="evidence" value="ECO:0007669"/>
    <property type="project" value="EnsemblFungi"/>
</dbReference>
<proteinExistence type="predicted"/>
<dbReference type="Pfam" id="PF07721">
    <property type="entry name" value="TPR_4"/>
    <property type="match status" value="1"/>
</dbReference>
<dbReference type="GO" id="GO:0010698">
    <property type="term" value="F:acetyltransferase activator activity"/>
    <property type="evidence" value="ECO:0007669"/>
    <property type="project" value="EnsemblFungi"/>
</dbReference>
<organism evidence="4 5">
    <name type="scientific">Nadsonia fulvescens var. elongata DSM 6958</name>
    <dbReference type="NCBI Taxonomy" id="857566"/>
    <lineage>
        <taxon>Eukaryota</taxon>
        <taxon>Fungi</taxon>
        <taxon>Dikarya</taxon>
        <taxon>Ascomycota</taxon>
        <taxon>Saccharomycotina</taxon>
        <taxon>Dipodascomycetes</taxon>
        <taxon>Dipodascales</taxon>
        <taxon>Dipodascales incertae sedis</taxon>
        <taxon>Nadsonia</taxon>
    </lineage>
</organism>
<dbReference type="STRING" id="857566.A0A1E3PFV8"/>
<dbReference type="Gene3D" id="1.25.40.1040">
    <property type="match status" value="1"/>
</dbReference>
<dbReference type="Pfam" id="PF12569">
    <property type="entry name" value="NatA_aux_su"/>
    <property type="match status" value="1"/>
</dbReference>
<name>A0A1E3PFV8_9ASCO</name>
<dbReference type="InterPro" id="IPR019734">
    <property type="entry name" value="TPR_rpt"/>
</dbReference>
<dbReference type="GO" id="GO:0016740">
    <property type="term" value="F:transferase activity"/>
    <property type="evidence" value="ECO:0007669"/>
    <property type="project" value="UniProtKB-KW"/>
</dbReference>
<dbReference type="GO" id="GO:0042802">
    <property type="term" value="F:identical protein binding"/>
    <property type="evidence" value="ECO:0007669"/>
    <property type="project" value="InterPro"/>
</dbReference>
<accession>A0A1E3PFV8</accession>
<feature type="repeat" description="TPR" evidence="3">
    <location>
        <begin position="86"/>
        <end position="119"/>
    </location>
</feature>
<evidence type="ECO:0000313" key="5">
    <source>
        <dbReference type="Proteomes" id="UP000095009"/>
    </source>
</evidence>
<dbReference type="PROSITE" id="PS50005">
    <property type="entry name" value="TPR"/>
    <property type="match status" value="1"/>
</dbReference>
<dbReference type="SMART" id="SM00028">
    <property type="entry name" value="TPR"/>
    <property type="match status" value="5"/>
</dbReference>
<dbReference type="OrthoDB" id="10263032at2759"/>
<dbReference type="InterPro" id="IPR011717">
    <property type="entry name" value="TPR-4"/>
</dbReference>
<evidence type="ECO:0000256" key="2">
    <source>
        <dbReference type="ARBA" id="ARBA00022803"/>
    </source>
</evidence>
<dbReference type="PIRSF" id="PIRSF000422">
    <property type="entry name" value="N-terminal-AcTrfase-A_aux_su"/>
    <property type="match status" value="1"/>
</dbReference>
<keyword evidence="5" id="KW-1185">Reference proteome</keyword>
<gene>
    <name evidence="4" type="ORF">NADFUDRAFT_67755</name>
</gene>
<evidence type="ECO:0000313" key="4">
    <source>
        <dbReference type="EMBL" id="ODQ63767.1"/>
    </source>
</evidence>
<dbReference type="Proteomes" id="UP000095009">
    <property type="component" value="Unassembled WGS sequence"/>
</dbReference>
<evidence type="ECO:0000256" key="1">
    <source>
        <dbReference type="ARBA" id="ARBA00022737"/>
    </source>
</evidence>
<dbReference type="InterPro" id="IPR011990">
    <property type="entry name" value="TPR-like_helical_dom_sf"/>
</dbReference>
<dbReference type="Gene3D" id="1.25.40.1010">
    <property type="match status" value="1"/>
</dbReference>
<dbReference type="PANTHER" id="PTHR22767:SF2">
    <property type="entry name" value="N(ALPHA)-ACETYLTRANSFERASE 15_16, ISOFORM A"/>
    <property type="match status" value="1"/>
</dbReference>
<sequence length="823" mass="93990">MFNTSIPKNRHLSSKDAENFRELLKFYENKEYKKALKIANVILKSRPTHGETLALKGLVISSMDKKQVDEGYALIKQGMVNDEFSYVIWHVCSIFHRNAKNYEEAEKSYAKALQLDPENMNVVRDLSLMQMQNRRFDGLVASRSKLLTKQPGFRQNWTALAIAQHLRGDFAAAENTLNMFEEALKEPLPKEDNENSELMLYKNQIIYDSGDVQRALEHLDFIADKVLDTLWVYEARAKYLLELGKLKDAEKVYRILIKRNPEFCDYYYQLERALQIEDNNNLKAIMYRRLSKMYPKSDAPRSIALKFLTGDAFAKVVSEYLKSFFVRGVPSAFVNVKGLFKADSEKAAIIERVVLEYYAELKKESDSPITLLWVIYFLAQFNSHVQKFDAALEYINKAIEHTPTLVELYMTKARIYKRAGDYAQAAAVMQEARALDLQDRFVNTKAVKYLLRAGDIDTAVEVVSLFTKNDNEGKGVADLHDMQGLWFLKEQADAYNNAGNKGMALKRFHAIEEVFKEFHDDQFDFHFYCTRKGTIRAYLDMVHWEDKLHGLKHYKRAARGAVEIYLSLYDQEKNGQANGGVSSVDDGLTPEERKKLVRKAKKEKSKELKKEMEQLESKEIVDEDPFGHKLLAAKDPLEQALKLWKPVQTEALSAADAVDAGKLACEIFARQGKYLLAMQAINKASAAGLDWVYEEVAKVRAFSEADEAIAPTIKIVLTRSLTNLIADAFEGTVVEWLNRHFGDDTFDTAEPVFNYVSARQVCGGEEKARDIVKVSFKLARLNCTANEVIRGLRIVEQWGCAEDVAEYKKLASEKWSLATALQV</sequence>
<protein>
    <submittedName>
        <fullName evidence="4">N-terminal acetyltransferase A, auxiliary subunit</fullName>
    </submittedName>
</protein>
<dbReference type="FunFam" id="1.25.40.1040:FF:000003">
    <property type="entry name" value="N-terminal acetyltransferase A, auxiliary subunit"/>
    <property type="match status" value="1"/>
</dbReference>
<dbReference type="Pfam" id="PF07719">
    <property type="entry name" value="TPR_2"/>
    <property type="match status" value="1"/>
</dbReference>
<dbReference type="PANTHER" id="PTHR22767">
    <property type="entry name" value="N-TERMINAL ACETYLTRANSFERASE-RELATED"/>
    <property type="match status" value="1"/>
</dbReference>
<dbReference type="SUPFAM" id="SSF48452">
    <property type="entry name" value="TPR-like"/>
    <property type="match status" value="2"/>
</dbReference>
<keyword evidence="4" id="KW-0808">Transferase</keyword>
<keyword evidence="2 3" id="KW-0802">TPR repeat</keyword>
<dbReference type="InterPro" id="IPR013105">
    <property type="entry name" value="TPR_2"/>
</dbReference>
<dbReference type="EMBL" id="KV454414">
    <property type="protein sequence ID" value="ODQ63767.1"/>
    <property type="molecule type" value="Genomic_DNA"/>
</dbReference>